<keyword evidence="2" id="KW-0812">Transmembrane</keyword>
<evidence type="ECO:0008006" key="7">
    <source>
        <dbReference type="Google" id="ProtNLM"/>
    </source>
</evidence>
<dbReference type="RefSeq" id="WP_310296999.1">
    <property type="nucleotide sequence ID" value="NZ_BAAAPS010000006.1"/>
</dbReference>
<reference evidence="5 6" key="1">
    <citation type="submission" date="2023-07" db="EMBL/GenBank/DDBJ databases">
        <title>Sequencing the genomes of 1000 actinobacteria strains.</title>
        <authorList>
            <person name="Klenk H.-P."/>
        </authorList>
    </citation>
    <scope>NUCLEOTIDE SEQUENCE [LARGE SCALE GENOMIC DNA]</scope>
    <source>
        <strain evidence="5 6">DSM 19426</strain>
    </source>
</reference>
<keyword evidence="2" id="KW-1133">Transmembrane helix</keyword>
<evidence type="ECO:0000259" key="3">
    <source>
        <dbReference type="Pfam" id="PF09972"/>
    </source>
</evidence>
<evidence type="ECO:0000259" key="4">
    <source>
        <dbReference type="Pfam" id="PF20990"/>
    </source>
</evidence>
<dbReference type="Pfam" id="PF20990">
    <property type="entry name" value="DUF2207_C"/>
    <property type="match status" value="1"/>
</dbReference>
<feature type="compositionally biased region" description="Gly residues" evidence="1">
    <location>
        <begin position="583"/>
        <end position="602"/>
    </location>
</feature>
<comment type="caution">
    <text evidence="5">The sequence shown here is derived from an EMBL/GenBank/DDBJ whole genome shotgun (WGS) entry which is preliminary data.</text>
</comment>
<evidence type="ECO:0000313" key="5">
    <source>
        <dbReference type="EMBL" id="MDR7360484.1"/>
    </source>
</evidence>
<keyword evidence="6" id="KW-1185">Reference proteome</keyword>
<feature type="transmembrane region" description="Helical" evidence="2">
    <location>
        <begin position="269"/>
        <end position="289"/>
    </location>
</feature>
<sequence>MAGSSRGVPRLLRAVPATVVAVLLTAGLLLWPWLAAMDPQEGGSGPDPVRITDYRADFTLARDGVLRATETITAFFPPGRHGLFRYWDVRDRADAHVRLVPRHIVVTRDGHDEPVALSWQRSRLLRVARIGDADTVLPTGTHVYTIRYDVPGALGPRDAASGSGSWVADGSAGSAFVWDLLPSGWPMDIDRARLRVRLPVAPDETACLVGDGQRPCEVRRSGSEVTVTASALPPNTRVALRAELPLSAPDRVTVPWGSEWDGVLGRSTLWLGVLLLLAAAGLALGRWWAGRAAEEDPGRPVMYAPPEGLGPVQAYFVAHERVPGDALVATLLHQAERGLTTLEPAGTKHWRIEGRGTPQQWMEADPVSRLVADRLGITSQGTIFEADGSVAAGQTLQALQKELGGVTKQWAVNDGLLVSAGSERLHQVLVVVAALVGIVLAVTHPFGLTMVALPFLAVVIGGAGLLTTGVGTRRTPQGREVWARSAGFRRLLSTPSSEVRFDFSAQRELYTAYIPYAVAYGCADAWAEKYRRAMGEPPPDPTWLPVASGGGGWLGGDGGGLGSFESSLSSSISAYQATQSSSSGGGGGGGFSGGGGGGGGSW</sequence>
<feature type="region of interest" description="Disordered" evidence="1">
    <location>
        <begin position="577"/>
        <end position="602"/>
    </location>
</feature>
<dbReference type="InterPro" id="IPR048389">
    <property type="entry name" value="YciQ-like_C"/>
</dbReference>
<feature type="transmembrane region" description="Helical" evidence="2">
    <location>
        <begin position="428"/>
        <end position="446"/>
    </location>
</feature>
<dbReference type="Proteomes" id="UP001183648">
    <property type="component" value="Unassembled WGS sequence"/>
</dbReference>
<gene>
    <name evidence="5" type="ORF">J2S63_000037</name>
</gene>
<dbReference type="EMBL" id="JAVDYG010000001">
    <property type="protein sequence ID" value="MDR7360484.1"/>
    <property type="molecule type" value="Genomic_DNA"/>
</dbReference>
<accession>A0ABU2BT07</accession>
<evidence type="ECO:0000256" key="1">
    <source>
        <dbReference type="SAM" id="MobiDB-lite"/>
    </source>
</evidence>
<evidence type="ECO:0000313" key="6">
    <source>
        <dbReference type="Proteomes" id="UP001183648"/>
    </source>
</evidence>
<organism evidence="5 6">
    <name type="scientific">Nocardioides marmoribigeumensis</name>
    <dbReference type="NCBI Taxonomy" id="433649"/>
    <lineage>
        <taxon>Bacteria</taxon>
        <taxon>Bacillati</taxon>
        <taxon>Actinomycetota</taxon>
        <taxon>Actinomycetes</taxon>
        <taxon>Propionibacteriales</taxon>
        <taxon>Nocardioidaceae</taxon>
        <taxon>Nocardioides</taxon>
    </lineage>
</organism>
<proteinExistence type="predicted"/>
<keyword evidence="2" id="KW-0472">Membrane</keyword>
<feature type="domain" description="Predicted membrane protein YciQ-like C-terminal" evidence="4">
    <location>
        <begin position="303"/>
        <end position="529"/>
    </location>
</feature>
<dbReference type="InterPro" id="IPR018702">
    <property type="entry name" value="DUF2207"/>
</dbReference>
<protein>
    <recommendedName>
        <fullName evidence="7">DUF2207 domain-containing protein</fullName>
    </recommendedName>
</protein>
<name>A0ABU2BT07_9ACTN</name>
<feature type="transmembrane region" description="Helical" evidence="2">
    <location>
        <begin position="452"/>
        <end position="470"/>
    </location>
</feature>
<feature type="domain" description="DUF2207" evidence="3">
    <location>
        <begin position="50"/>
        <end position="242"/>
    </location>
</feature>
<feature type="transmembrane region" description="Helical" evidence="2">
    <location>
        <begin position="12"/>
        <end position="34"/>
    </location>
</feature>
<evidence type="ECO:0000256" key="2">
    <source>
        <dbReference type="SAM" id="Phobius"/>
    </source>
</evidence>
<dbReference type="Pfam" id="PF09972">
    <property type="entry name" value="DUF2207"/>
    <property type="match status" value="1"/>
</dbReference>